<protein>
    <submittedName>
        <fullName evidence="1">Uncharacterized protein</fullName>
    </submittedName>
</protein>
<dbReference type="EMBL" id="NBTY01000023">
    <property type="protein sequence ID" value="OTP79755.1"/>
    <property type="molecule type" value="Genomic_DNA"/>
</dbReference>
<evidence type="ECO:0000313" key="1">
    <source>
        <dbReference type="EMBL" id="OTP79755.1"/>
    </source>
</evidence>
<proteinExistence type="predicted"/>
<dbReference type="AlphaFoldDB" id="A0A242N7W9"/>
<evidence type="ECO:0000313" key="2">
    <source>
        <dbReference type="Proteomes" id="UP000194546"/>
    </source>
</evidence>
<name>A0A242N7W9_CABSO</name>
<gene>
    <name evidence="1" type="ORF">PAMC26510_05545</name>
</gene>
<comment type="caution">
    <text evidence="1">The sequence shown here is derived from an EMBL/GenBank/DDBJ whole genome shotgun (WGS) entry which is preliminary data.</text>
</comment>
<accession>A0A242N7W9</accession>
<reference evidence="1 2" key="1">
    <citation type="submission" date="2017-03" db="EMBL/GenBank/DDBJ databases">
        <title>Genome analysis of strain PAMC 26510.</title>
        <authorList>
            <person name="Oh H.-M."/>
            <person name="Yang J.-A."/>
        </authorList>
    </citation>
    <scope>NUCLEOTIDE SEQUENCE [LARGE SCALE GENOMIC DNA]</scope>
    <source>
        <strain evidence="1 2">PAMC 26510</strain>
    </source>
</reference>
<sequence length="47" mass="5370">MARENAFRAAADVHNKELPVINDFGVTRKETSKDLKHKALERFEGKT</sequence>
<dbReference type="Proteomes" id="UP000194546">
    <property type="component" value="Unassembled WGS sequence"/>
</dbReference>
<organism evidence="1 2">
    <name type="scientific">Caballeronia sordidicola</name>
    <name type="common">Burkholderia sordidicola</name>
    <dbReference type="NCBI Taxonomy" id="196367"/>
    <lineage>
        <taxon>Bacteria</taxon>
        <taxon>Pseudomonadati</taxon>
        <taxon>Pseudomonadota</taxon>
        <taxon>Betaproteobacteria</taxon>
        <taxon>Burkholderiales</taxon>
        <taxon>Burkholderiaceae</taxon>
        <taxon>Caballeronia</taxon>
    </lineage>
</organism>